<feature type="transmembrane region" description="Helical" evidence="1">
    <location>
        <begin position="118"/>
        <end position="136"/>
    </location>
</feature>
<feature type="transmembrane region" description="Helical" evidence="1">
    <location>
        <begin position="148"/>
        <end position="172"/>
    </location>
</feature>
<dbReference type="SMART" id="SM00052">
    <property type="entry name" value="EAL"/>
    <property type="match status" value="1"/>
</dbReference>
<evidence type="ECO:0000259" key="2">
    <source>
        <dbReference type="PROSITE" id="PS50883"/>
    </source>
</evidence>
<dbReference type="NCBIfam" id="TIGR00254">
    <property type="entry name" value="GGDEF"/>
    <property type="match status" value="1"/>
</dbReference>
<dbReference type="PROSITE" id="PS50887">
    <property type="entry name" value="GGDEF"/>
    <property type="match status" value="1"/>
</dbReference>
<dbReference type="InParanoid" id="A0A420XK20"/>
<dbReference type="SUPFAM" id="SSF141868">
    <property type="entry name" value="EAL domain-like"/>
    <property type="match status" value="1"/>
</dbReference>
<comment type="caution">
    <text evidence="4">The sequence shown here is derived from an EMBL/GenBank/DDBJ whole genome shotgun (WGS) entry which is preliminary data.</text>
</comment>
<name>A0A420XK20_9ACTN</name>
<dbReference type="Pfam" id="PF00990">
    <property type="entry name" value="GGDEF"/>
    <property type="match status" value="1"/>
</dbReference>
<dbReference type="CDD" id="cd01949">
    <property type="entry name" value="GGDEF"/>
    <property type="match status" value="1"/>
</dbReference>
<feature type="transmembrane region" description="Helical" evidence="1">
    <location>
        <begin position="45"/>
        <end position="66"/>
    </location>
</feature>
<protein>
    <submittedName>
        <fullName evidence="4">Diguanylate cyclase (GGDEF)-like protein</fullName>
    </submittedName>
</protein>
<dbReference type="SUPFAM" id="SSF55073">
    <property type="entry name" value="Nucleotide cyclase"/>
    <property type="match status" value="1"/>
</dbReference>
<dbReference type="InterPro" id="IPR035919">
    <property type="entry name" value="EAL_sf"/>
</dbReference>
<dbReference type="InterPro" id="IPR052155">
    <property type="entry name" value="Biofilm_reg_signaling"/>
</dbReference>
<dbReference type="PROSITE" id="PS50883">
    <property type="entry name" value="EAL"/>
    <property type="match status" value="1"/>
</dbReference>
<keyword evidence="1" id="KW-0472">Membrane</keyword>
<reference evidence="4 5" key="1">
    <citation type="submission" date="2018-10" db="EMBL/GenBank/DDBJ databases">
        <title>Genomic Encyclopedia of Archaeal and Bacterial Type Strains, Phase II (KMG-II): from individual species to whole genera.</title>
        <authorList>
            <person name="Goeker M."/>
        </authorList>
    </citation>
    <scope>NUCLEOTIDE SEQUENCE [LARGE SCALE GENOMIC DNA]</scope>
    <source>
        <strain evidence="4 5">RP-AC37</strain>
    </source>
</reference>
<proteinExistence type="predicted"/>
<evidence type="ECO:0000313" key="5">
    <source>
        <dbReference type="Proteomes" id="UP000281955"/>
    </source>
</evidence>
<feature type="domain" description="EAL" evidence="2">
    <location>
        <begin position="588"/>
        <end position="841"/>
    </location>
</feature>
<gene>
    <name evidence="4" type="ORF">CLV35_3618</name>
</gene>
<dbReference type="InterPro" id="IPR000160">
    <property type="entry name" value="GGDEF_dom"/>
</dbReference>
<dbReference type="PANTHER" id="PTHR44757">
    <property type="entry name" value="DIGUANYLATE CYCLASE DGCP"/>
    <property type="match status" value="1"/>
</dbReference>
<keyword evidence="1" id="KW-1133">Transmembrane helix</keyword>
<dbReference type="InterPro" id="IPR029787">
    <property type="entry name" value="Nucleotide_cyclase"/>
</dbReference>
<evidence type="ECO:0000259" key="3">
    <source>
        <dbReference type="PROSITE" id="PS50887"/>
    </source>
</evidence>
<dbReference type="AlphaFoldDB" id="A0A420XK20"/>
<dbReference type="SMART" id="SM00267">
    <property type="entry name" value="GGDEF"/>
    <property type="match status" value="1"/>
</dbReference>
<feature type="domain" description="GGDEF" evidence="3">
    <location>
        <begin position="447"/>
        <end position="579"/>
    </location>
</feature>
<dbReference type="OrthoDB" id="9804951at2"/>
<dbReference type="Gene3D" id="3.30.450.40">
    <property type="match status" value="1"/>
</dbReference>
<dbReference type="Gene3D" id="3.30.70.270">
    <property type="match status" value="1"/>
</dbReference>
<evidence type="ECO:0000313" key="4">
    <source>
        <dbReference type="EMBL" id="RKS68491.1"/>
    </source>
</evidence>
<dbReference type="Proteomes" id="UP000281955">
    <property type="component" value="Unassembled WGS sequence"/>
</dbReference>
<evidence type="ECO:0000256" key="1">
    <source>
        <dbReference type="SAM" id="Phobius"/>
    </source>
</evidence>
<dbReference type="RefSeq" id="WP_121194878.1">
    <property type="nucleotide sequence ID" value="NZ_RBWV01000016.1"/>
</dbReference>
<keyword evidence="1" id="KW-0812">Transmembrane</keyword>
<organism evidence="4 5">
    <name type="scientific">Motilibacter peucedani</name>
    <dbReference type="NCBI Taxonomy" id="598650"/>
    <lineage>
        <taxon>Bacteria</taxon>
        <taxon>Bacillati</taxon>
        <taxon>Actinomycetota</taxon>
        <taxon>Actinomycetes</taxon>
        <taxon>Motilibacterales</taxon>
        <taxon>Motilibacteraceae</taxon>
        <taxon>Motilibacter</taxon>
    </lineage>
</organism>
<dbReference type="InterPro" id="IPR001633">
    <property type="entry name" value="EAL_dom"/>
</dbReference>
<dbReference type="CDD" id="cd01948">
    <property type="entry name" value="EAL"/>
    <property type="match status" value="1"/>
</dbReference>
<dbReference type="Gene3D" id="3.20.20.450">
    <property type="entry name" value="EAL domain"/>
    <property type="match status" value="1"/>
</dbReference>
<dbReference type="EMBL" id="RBWV01000016">
    <property type="protein sequence ID" value="RKS68491.1"/>
    <property type="molecule type" value="Genomic_DNA"/>
</dbReference>
<feature type="transmembrane region" description="Helical" evidence="1">
    <location>
        <begin position="184"/>
        <end position="206"/>
    </location>
</feature>
<accession>A0A420XK20</accession>
<dbReference type="Pfam" id="PF00563">
    <property type="entry name" value="EAL"/>
    <property type="match status" value="1"/>
</dbReference>
<dbReference type="PANTHER" id="PTHR44757:SF2">
    <property type="entry name" value="BIOFILM ARCHITECTURE MAINTENANCE PROTEIN MBAA"/>
    <property type="match status" value="1"/>
</dbReference>
<dbReference type="InterPro" id="IPR043128">
    <property type="entry name" value="Rev_trsase/Diguanyl_cyclase"/>
</dbReference>
<sequence length="850" mass="88733">MRRSRSRLPGSTPVWLCTVVLAAAAVVLLRTGALGTAPAPGAPHAPWLLLVAALAVAETVIVHVEFRREAHTFGFNELVLAGGLLAVGGRELVLAQAVATVVAMLARRQVPLKFAFNVAQYSLATATTVAVLGAVCPRPHLLDLPTALAVLGATVAGSTVSWVAILAAIALVDRPPSRGEALEVLLVGYLGVLANAGLGLSLLLLLREGPLALLCAAPAAAVAIASYRAYLASRQRREHLAFLLEATSALQSGGDPSDTSGGWATVLRTLRTALRAESAVLLVAPSGAGGTAGDDGWLLLRTAAVGDEGVARFERVPAEAAAALRPSVDGLHDRRRGAGDAAWLAARDWPGALSATISDEARVLGHLLLGPRVGANAHYAAADLVLVEALANQVSGVLETGRLEQALRQITVLKEQMQHEAWHDPLTALANRALFRDRLEAAVGAPDGVSVLLVDLDDFKAVNDELGHAAGDRLLRAVGDRMREVVRDLDTPARLGGDEFAAVLPGCSPDDAHEVAARLLAALSAPVQLDGARVPVRASVGIATLGGEHLTPEELLRRADLALYAVKAEGKTGARAWSPSLTSAMERRTVLTATLPAAIAGGEIVCHYQPVLDLGSERVTALEALVRWEHPERGLLGPDAFLALAEDAGWIHEVGERVLRLACLEYAALLDAFPQTPELLHVNISALQMEPRLPEAVARALADAGLPGERLVLEVTGTTAVADAPSTRAVMEAVCALGAVWALDDFGTGFAAIDRLADLPVSMVKLPRPMVRGLGSPRGARLVAGTLALAREVGLDVVAEGVETRDEADALLAAGCRQAQGHLWAAAMQPVELGRWMRRGAQAGVSSPRS</sequence>
<keyword evidence="5" id="KW-1185">Reference proteome</keyword>
<dbReference type="InterPro" id="IPR029016">
    <property type="entry name" value="GAF-like_dom_sf"/>
</dbReference>